<reference evidence="3" key="1">
    <citation type="submission" date="2020-01" db="EMBL/GenBank/DDBJ databases">
        <title>Genome sequence of Kobresia littledalei, the first chromosome-level genome in the family Cyperaceae.</title>
        <authorList>
            <person name="Qu G."/>
        </authorList>
    </citation>
    <scope>NUCLEOTIDE SEQUENCE</scope>
    <source>
        <strain evidence="3">C.B.Clarke</strain>
        <tissue evidence="3">Leaf</tissue>
    </source>
</reference>
<organism evidence="3 4">
    <name type="scientific">Carex littledalei</name>
    <dbReference type="NCBI Taxonomy" id="544730"/>
    <lineage>
        <taxon>Eukaryota</taxon>
        <taxon>Viridiplantae</taxon>
        <taxon>Streptophyta</taxon>
        <taxon>Embryophyta</taxon>
        <taxon>Tracheophyta</taxon>
        <taxon>Spermatophyta</taxon>
        <taxon>Magnoliopsida</taxon>
        <taxon>Liliopsida</taxon>
        <taxon>Poales</taxon>
        <taxon>Cyperaceae</taxon>
        <taxon>Cyperoideae</taxon>
        <taxon>Cariceae</taxon>
        <taxon>Carex</taxon>
        <taxon>Carex subgen. Euthyceras</taxon>
    </lineage>
</organism>
<evidence type="ECO:0000256" key="2">
    <source>
        <dbReference type="SAM" id="MobiDB-lite"/>
    </source>
</evidence>
<evidence type="ECO:0000313" key="4">
    <source>
        <dbReference type="Proteomes" id="UP000623129"/>
    </source>
</evidence>
<feature type="region of interest" description="Disordered" evidence="2">
    <location>
        <begin position="151"/>
        <end position="172"/>
    </location>
</feature>
<dbReference type="PANTHER" id="PTHR47490">
    <property type="entry name" value="PROTEIN BLISTER"/>
    <property type="match status" value="1"/>
</dbReference>
<feature type="region of interest" description="Disordered" evidence="2">
    <location>
        <begin position="232"/>
        <end position="276"/>
    </location>
</feature>
<dbReference type="AlphaFoldDB" id="A0A833R2L2"/>
<keyword evidence="4" id="KW-1185">Reference proteome</keyword>
<feature type="region of interest" description="Disordered" evidence="2">
    <location>
        <begin position="1"/>
        <end position="55"/>
    </location>
</feature>
<dbReference type="PANTHER" id="PTHR47490:SF2">
    <property type="entry name" value="PROTEIN BLISTER"/>
    <property type="match status" value="1"/>
</dbReference>
<feature type="region of interest" description="Disordered" evidence="2">
    <location>
        <begin position="471"/>
        <end position="505"/>
    </location>
</feature>
<evidence type="ECO:0008006" key="5">
    <source>
        <dbReference type="Google" id="ProtNLM"/>
    </source>
</evidence>
<name>A0A833R2L2_9POAL</name>
<proteinExistence type="predicted"/>
<feature type="region of interest" description="Disordered" evidence="2">
    <location>
        <begin position="195"/>
        <end position="218"/>
    </location>
</feature>
<evidence type="ECO:0000313" key="3">
    <source>
        <dbReference type="EMBL" id="KAF3337360.1"/>
    </source>
</evidence>
<keyword evidence="1" id="KW-0175">Coiled coil</keyword>
<feature type="compositionally biased region" description="Low complexity" evidence="2">
    <location>
        <begin position="199"/>
        <end position="216"/>
    </location>
</feature>
<comment type="caution">
    <text evidence="3">The sequence shown here is derived from an EMBL/GenBank/DDBJ whole genome shotgun (WGS) entry which is preliminary data.</text>
</comment>
<dbReference type="Gene3D" id="1.10.287.1490">
    <property type="match status" value="1"/>
</dbReference>
<feature type="compositionally biased region" description="Polar residues" evidence="2">
    <location>
        <begin position="162"/>
        <end position="172"/>
    </location>
</feature>
<accession>A0A833R2L2</accession>
<feature type="compositionally biased region" description="Low complexity" evidence="2">
    <location>
        <begin position="247"/>
        <end position="262"/>
    </location>
</feature>
<sequence>MASAQVLPASSRKDHLEAGKKKLEEFRKQRRAKTAKKTESSIQNEPTQPEQQIEVSASAAALANQPISTNVETTTTESSLTQTNILNSFNYNSTFENNAKTEDFTNLANGYHYDLSENTNHLPKDKPVSSLSNFNGYTKDPSFNFMREPEPKVSKSDGVAGHSNNLEDSFSGNGYAVNTGINREDNVAYSHPVSDWNRPSSYPNQSAYSSSTFGSSAVRSRPSFLDTIGVSRGSTFQETTSGEPDKSSSLFSHNNSNLPSPFTRQPPSVTNFMGKFNDLDGQDFAAKDTSNHSTDSFKATPTRAKDDDFAALEQLIEDLTQEKFSLQRALDTSRTIAETLAADHESITENYNQQGQVISQLKSDMEMLQHEMEAQSLALDSLRMEYDNARHECNAADERAKILASEVISLEEKALRLRSNELRLGKQVESLNSEVSSFKRKVSALERERQDFHSTIDALQEERKLLMNKIRNASTNEKDKDTPKAPETADASTSTSDLDESNRAQNVVESTATAGVHTEQEAGPSQTLPLDTSDIPFAIGEIHEVLPPDQLGMIDNINSLISELSVEREELMRALRIESSNCSKLKELNKDLTHKLEAQTQRLELMTAQRMANESVIAKPSDASHLISESTVYADEGDEVVERVLGWIMKLFPGGPAKRRTSKLV</sequence>
<dbReference type="GO" id="GO:0040008">
    <property type="term" value="P:regulation of growth"/>
    <property type="evidence" value="ECO:0007669"/>
    <property type="project" value="InterPro"/>
</dbReference>
<dbReference type="Proteomes" id="UP000623129">
    <property type="component" value="Unassembled WGS sequence"/>
</dbReference>
<feature type="coiled-coil region" evidence="1">
    <location>
        <begin position="554"/>
        <end position="609"/>
    </location>
</feature>
<dbReference type="EMBL" id="SWLB01000006">
    <property type="protein sequence ID" value="KAF3337360.1"/>
    <property type="molecule type" value="Genomic_DNA"/>
</dbReference>
<feature type="compositionally biased region" description="Polar residues" evidence="2">
    <location>
        <begin position="40"/>
        <end position="55"/>
    </location>
</feature>
<protein>
    <recommendedName>
        <fullName evidence="5">BLISTER</fullName>
    </recommendedName>
</protein>
<feature type="compositionally biased region" description="Basic and acidic residues" evidence="2">
    <location>
        <begin position="11"/>
        <end position="27"/>
    </location>
</feature>
<dbReference type="OrthoDB" id="2019993at2759"/>
<dbReference type="InterPro" id="IPR044194">
    <property type="entry name" value="BLISTER"/>
</dbReference>
<gene>
    <name evidence="3" type="ORF">FCM35_KLT17947</name>
</gene>
<evidence type="ECO:0000256" key="1">
    <source>
        <dbReference type="SAM" id="Coils"/>
    </source>
</evidence>
<feature type="compositionally biased region" description="Polar residues" evidence="2">
    <location>
        <begin position="232"/>
        <end position="242"/>
    </location>
</feature>